<feature type="region of interest" description="Disordered" evidence="6">
    <location>
        <begin position="193"/>
        <end position="213"/>
    </location>
</feature>
<keyword evidence="2" id="KW-0808">Transferase</keyword>
<comment type="similarity">
    <text evidence="1">Belongs to the protein kinase superfamily. STE Ser/Thr protein kinase family. MAP kinase kinase kinase subfamily.</text>
</comment>
<feature type="region of interest" description="Disordered" evidence="6">
    <location>
        <begin position="38"/>
        <end position="86"/>
    </location>
</feature>
<sequence length="498" mass="54893">MMPSTGTELYRERTVKALARDLQVPLLVLDSSVLAPYDFGEDESESDDSAGSVEETCSESEVEDDNDAVNEEEWTSSAEAKSDCSDDDAVDLEANAEAALKKLLPCSLEEFEKVCSLKYQLSDRRYYTAYRPVQIGGVVWSDLGMHFLRDASLISTLRSGIGDNTVTWKAAPVVSRVSEGKRHLMMMSRVSGECDSSSESMKNESAGTSETSKRPLHKGNFFQLALHWDRVKYIGSSIRIEADDRALFLSQDDNPPIPDSLSPDITDFLRQCFKKDATQRPDAKTLLSHPWILKSKPALNSFRHSGAIRSVQEDVSVDTVILNGDKQGTDQNSSVDKTEASVADFEAVSRKQLLTESDDVSKSCKDNSSNDDEVEERTDKLDNDLHSDQVPTLAIHEKSSLKTSSGRPSMNKVAAACAPLHGSTDMHDQDQALSNGDMESPDVRGKNIDRRDGGKTNSTHVKNESFVFATRSQDNGLQKCDCPAFRENVAIRNDNVIA</sequence>
<feature type="region of interest" description="Disordered" evidence="6">
    <location>
        <begin position="356"/>
        <end position="460"/>
    </location>
</feature>
<dbReference type="GO" id="GO:0004709">
    <property type="term" value="F:MAP kinase kinase kinase activity"/>
    <property type="evidence" value="ECO:0007669"/>
    <property type="project" value="TreeGrafter"/>
</dbReference>
<gene>
    <name evidence="7" type="ORF">DKX38_011400</name>
</gene>
<dbReference type="SUPFAM" id="SSF56112">
    <property type="entry name" value="Protein kinase-like (PK-like)"/>
    <property type="match status" value="1"/>
</dbReference>
<accession>A0A5N5LYL7</accession>
<keyword evidence="5" id="KW-0067">ATP-binding</keyword>
<dbReference type="Proteomes" id="UP000326939">
    <property type="component" value="Chromosome 7"/>
</dbReference>
<dbReference type="Gene3D" id="1.10.510.10">
    <property type="entry name" value="Transferase(Phosphotransferase) domain 1"/>
    <property type="match status" value="1"/>
</dbReference>
<evidence type="ECO:0000256" key="5">
    <source>
        <dbReference type="ARBA" id="ARBA00022840"/>
    </source>
</evidence>
<feature type="compositionally biased region" description="Acidic residues" evidence="6">
    <location>
        <begin position="39"/>
        <end position="48"/>
    </location>
</feature>
<dbReference type="InterPro" id="IPR011009">
    <property type="entry name" value="Kinase-like_dom_sf"/>
</dbReference>
<organism evidence="7 8">
    <name type="scientific">Salix brachista</name>
    <dbReference type="NCBI Taxonomy" id="2182728"/>
    <lineage>
        <taxon>Eukaryota</taxon>
        <taxon>Viridiplantae</taxon>
        <taxon>Streptophyta</taxon>
        <taxon>Embryophyta</taxon>
        <taxon>Tracheophyta</taxon>
        <taxon>Spermatophyta</taxon>
        <taxon>Magnoliopsida</taxon>
        <taxon>eudicotyledons</taxon>
        <taxon>Gunneridae</taxon>
        <taxon>Pentapetalae</taxon>
        <taxon>rosids</taxon>
        <taxon>fabids</taxon>
        <taxon>Malpighiales</taxon>
        <taxon>Salicaceae</taxon>
        <taxon>Saliceae</taxon>
        <taxon>Salix</taxon>
    </lineage>
</organism>
<dbReference type="EMBL" id="VDCV01000007">
    <property type="protein sequence ID" value="KAB5547994.1"/>
    <property type="molecule type" value="Genomic_DNA"/>
</dbReference>
<dbReference type="InterPro" id="IPR050538">
    <property type="entry name" value="MAP_kinase_kinase_kinase"/>
</dbReference>
<dbReference type="GO" id="GO:0005524">
    <property type="term" value="F:ATP binding"/>
    <property type="evidence" value="ECO:0007669"/>
    <property type="project" value="UniProtKB-KW"/>
</dbReference>
<dbReference type="PANTHER" id="PTHR48016:SF4">
    <property type="entry name" value="PROTEIN KINASE DOMAIN-CONTAINING PROTEIN"/>
    <property type="match status" value="1"/>
</dbReference>
<keyword evidence="4" id="KW-0418">Kinase</keyword>
<feature type="compositionally biased region" description="Polar residues" evidence="6">
    <location>
        <begin position="194"/>
        <end position="210"/>
    </location>
</feature>
<name>A0A5N5LYL7_9ROSI</name>
<protein>
    <recommendedName>
        <fullName evidence="9">Protein kinase domain-containing protein</fullName>
    </recommendedName>
</protein>
<dbReference type="AlphaFoldDB" id="A0A5N5LYL7"/>
<dbReference type="GO" id="GO:0005737">
    <property type="term" value="C:cytoplasm"/>
    <property type="evidence" value="ECO:0007669"/>
    <property type="project" value="TreeGrafter"/>
</dbReference>
<feature type="compositionally biased region" description="Basic and acidic residues" evidence="6">
    <location>
        <begin position="441"/>
        <end position="454"/>
    </location>
</feature>
<evidence type="ECO:0000256" key="6">
    <source>
        <dbReference type="SAM" id="MobiDB-lite"/>
    </source>
</evidence>
<reference evidence="8" key="1">
    <citation type="journal article" date="2019" name="Gigascience">
        <title>De novo genome assembly of the endangered Acer yangbiense, a plant species with extremely small populations endemic to Yunnan Province, China.</title>
        <authorList>
            <person name="Yang J."/>
            <person name="Wariss H.M."/>
            <person name="Tao L."/>
            <person name="Zhang R."/>
            <person name="Yun Q."/>
            <person name="Hollingsworth P."/>
            <person name="Dao Z."/>
            <person name="Luo G."/>
            <person name="Guo H."/>
            <person name="Ma Y."/>
            <person name="Sun W."/>
        </authorList>
    </citation>
    <scope>NUCLEOTIDE SEQUENCE [LARGE SCALE GENOMIC DNA]</scope>
    <source>
        <strain evidence="8">cv. br00</strain>
    </source>
</reference>
<dbReference type="PANTHER" id="PTHR48016">
    <property type="entry name" value="MAP KINASE KINASE KINASE SSK2-RELATED-RELATED"/>
    <property type="match status" value="1"/>
</dbReference>
<feature type="compositionally biased region" description="Acidic residues" evidence="6">
    <location>
        <begin position="56"/>
        <end position="74"/>
    </location>
</feature>
<keyword evidence="3" id="KW-0547">Nucleotide-binding</keyword>
<evidence type="ECO:0000313" key="7">
    <source>
        <dbReference type="EMBL" id="KAB5547994.1"/>
    </source>
</evidence>
<evidence type="ECO:0000256" key="3">
    <source>
        <dbReference type="ARBA" id="ARBA00022741"/>
    </source>
</evidence>
<feature type="compositionally biased region" description="Basic and acidic residues" evidence="6">
    <location>
        <begin position="377"/>
        <end position="387"/>
    </location>
</feature>
<keyword evidence="8" id="KW-1185">Reference proteome</keyword>
<evidence type="ECO:0000313" key="8">
    <source>
        <dbReference type="Proteomes" id="UP000326939"/>
    </source>
</evidence>
<evidence type="ECO:0000256" key="1">
    <source>
        <dbReference type="ARBA" id="ARBA00006529"/>
    </source>
</evidence>
<comment type="caution">
    <text evidence="7">The sequence shown here is derived from an EMBL/GenBank/DDBJ whole genome shotgun (WGS) entry which is preliminary data.</text>
</comment>
<evidence type="ECO:0008006" key="9">
    <source>
        <dbReference type="Google" id="ProtNLM"/>
    </source>
</evidence>
<evidence type="ECO:0000256" key="4">
    <source>
        <dbReference type="ARBA" id="ARBA00022777"/>
    </source>
</evidence>
<evidence type="ECO:0000256" key="2">
    <source>
        <dbReference type="ARBA" id="ARBA00022679"/>
    </source>
</evidence>
<proteinExistence type="inferred from homology"/>